<keyword evidence="2" id="KW-0058">Aromatic hydrocarbons catabolism</keyword>
<dbReference type="InterPro" id="IPR058031">
    <property type="entry name" value="AAA_lid_NorR"/>
</dbReference>
<dbReference type="PROSITE" id="PS00675">
    <property type="entry name" value="SIGMA54_INTERACT_1"/>
    <property type="match status" value="1"/>
</dbReference>
<proteinExistence type="predicted"/>
<evidence type="ECO:0000256" key="2">
    <source>
        <dbReference type="ARBA" id="ARBA00022797"/>
    </source>
</evidence>
<dbReference type="Pfam" id="PF13426">
    <property type="entry name" value="PAS_9"/>
    <property type="match status" value="1"/>
</dbReference>
<dbReference type="Gene3D" id="1.10.8.60">
    <property type="match status" value="1"/>
</dbReference>
<sequence length="469" mass="53264">MKGIKEKTLIEEHYRELLNIMDTLKVGVFITDGQGNVLMVNKESERTGGGMSLDEILGKNMEYLQKVGYVDESSVLKAIESGEECRMIQKLADGGSLYVTAVPYIRDGDVELVICTERDVTETKILENLLSETKTLSERQAKELEYLRANSEARRPKIIAKSNSMKRILNTVRRIAQLDTTVLISGESGVGKEVIANYIFNMSNRDDKPFVKINCAAIPDNLLESELFGYEKGAFTGADTKGKAGLFEIANEGTLFLDEITEIPLKLQAKFLRVLQEREFMRIGGKESIKVNVRIIAATNRNLKEEVEQGNFREDLYYRLNVVPLEIPPLRDRKEDIEALAAHFVDEFSEEYGISKVISAEAMTELTHAYWHGNIRELRNMIERLVVSYDGEYITARQVKNLLFSAQKGRTRAVAGENVTLSQLMDEYEREILMTYLEQYQTAAEVARQLHVDKSTIGRKLKKYDIISK</sequence>
<dbReference type="Pfam" id="PF25601">
    <property type="entry name" value="AAA_lid_14"/>
    <property type="match status" value="1"/>
</dbReference>
<accession>A0A9D1SVL6</accession>
<dbReference type="PROSITE" id="PS50113">
    <property type="entry name" value="PAC"/>
    <property type="match status" value="1"/>
</dbReference>
<feature type="domain" description="PAC" evidence="6">
    <location>
        <begin position="81"/>
        <end position="132"/>
    </location>
</feature>
<dbReference type="GO" id="GO:0006355">
    <property type="term" value="P:regulation of DNA-templated transcription"/>
    <property type="evidence" value="ECO:0007669"/>
    <property type="project" value="InterPro"/>
</dbReference>
<comment type="caution">
    <text evidence="7">The sequence shown here is derived from an EMBL/GenBank/DDBJ whole genome shotgun (WGS) entry which is preliminary data.</text>
</comment>
<evidence type="ECO:0000256" key="1">
    <source>
        <dbReference type="ARBA" id="ARBA00022741"/>
    </source>
</evidence>
<dbReference type="PANTHER" id="PTHR32071:SF121">
    <property type="entry name" value="SIGMA L-DEPENDENT TRANSCRIPTIONAL REGULATOR YQIR-RELATED"/>
    <property type="match status" value="1"/>
</dbReference>
<protein>
    <recommendedName>
        <fullName evidence="4">HTH-type transcriptional regulatory protein TyrR</fullName>
    </recommendedName>
</protein>
<dbReference type="FunFam" id="3.40.50.300:FF:000006">
    <property type="entry name" value="DNA-binding transcriptional regulator NtrC"/>
    <property type="match status" value="1"/>
</dbReference>
<evidence type="ECO:0000259" key="6">
    <source>
        <dbReference type="PROSITE" id="PS50113"/>
    </source>
</evidence>
<dbReference type="SUPFAM" id="SSF46689">
    <property type="entry name" value="Homeodomain-like"/>
    <property type="match status" value="1"/>
</dbReference>
<name>A0A9D1SVL6_9FIRM</name>
<dbReference type="InterPro" id="IPR025662">
    <property type="entry name" value="Sigma_54_int_dom_ATP-bd_1"/>
</dbReference>
<dbReference type="InterPro" id="IPR025943">
    <property type="entry name" value="Sigma_54_int_dom_ATP-bd_2"/>
</dbReference>
<keyword evidence="1" id="KW-0547">Nucleotide-binding</keyword>
<dbReference type="Gene3D" id="3.30.450.20">
    <property type="entry name" value="PAS domain"/>
    <property type="match status" value="1"/>
</dbReference>
<dbReference type="EMBL" id="DVOB01000195">
    <property type="protein sequence ID" value="HIU96849.1"/>
    <property type="molecule type" value="Genomic_DNA"/>
</dbReference>
<dbReference type="AlphaFoldDB" id="A0A9D1SVL6"/>
<dbReference type="Proteomes" id="UP000824130">
    <property type="component" value="Unassembled WGS sequence"/>
</dbReference>
<reference evidence="7" key="2">
    <citation type="journal article" date="2021" name="PeerJ">
        <title>Extensive microbial diversity within the chicken gut microbiome revealed by metagenomics and culture.</title>
        <authorList>
            <person name="Gilroy R."/>
            <person name="Ravi A."/>
            <person name="Getino M."/>
            <person name="Pursley I."/>
            <person name="Horton D.L."/>
            <person name="Alikhan N.F."/>
            <person name="Baker D."/>
            <person name="Gharbi K."/>
            <person name="Hall N."/>
            <person name="Watson M."/>
            <person name="Adriaenssens E.M."/>
            <person name="Foster-Nyarko E."/>
            <person name="Jarju S."/>
            <person name="Secka A."/>
            <person name="Antonio M."/>
            <person name="Oren A."/>
            <person name="Chaudhuri R.R."/>
            <person name="La Ragione R."/>
            <person name="Hildebrand F."/>
            <person name="Pallen M.J."/>
        </authorList>
    </citation>
    <scope>NUCLEOTIDE SEQUENCE</scope>
    <source>
        <strain evidence="7">ChiSjej4B22-8349</strain>
    </source>
</reference>
<dbReference type="Pfam" id="PF00158">
    <property type="entry name" value="Sigma54_activat"/>
    <property type="match status" value="1"/>
</dbReference>
<dbReference type="InterPro" id="IPR027417">
    <property type="entry name" value="P-loop_NTPase"/>
</dbReference>
<dbReference type="InterPro" id="IPR009057">
    <property type="entry name" value="Homeodomain-like_sf"/>
</dbReference>
<dbReference type="CDD" id="cd00130">
    <property type="entry name" value="PAS"/>
    <property type="match status" value="1"/>
</dbReference>
<dbReference type="PROSITE" id="PS00676">
    <property type="entry name" value="SIGMA54_INTERACT_2"/>
    <property type="match status" value="1"/>
</dbReference>
<dbReference type="Gene3D" id="3.40.50.300">
    <property type="entry name" value="P-loop containing nucleotide triphosphate hydrolases"/>
    <property type="match status" value="1"/>
</dbReference>
<dbReference type="InterPro" id="IPR030828">
    <property type="entry name" value="HTH_TyrR"/>
</dbReference>
<dbReference type="InterPro" id="IPR035965">
    <property type="entry name" value="PAS-like_dom_sf"/>
</dbReference>
<evidence type="ECO:0000313" key="7">
    <source>
        <dbReference type="EMBL" id="HIU96849.1"/>
    </source>
</evidence>
<dbReference type="InterPro" id="IPR002078">
    <property type="entry name" value="Sigma_54_int"/>
</dbReference>
<dbReference type="SMART" id="SM00382">
    <property type="entry name" value="AAA"/>
    <property type="match status" value="1"/>
</dbReference>
<keyword evidence="3" id="KW-0067">ATP-binding</keyword>
<dbReference type="Gene3D" id="1.10.10.60">
    <property type="entry name" value="Homeodomain-like"/>
    <property type="match status" value="1"/>
</dbReference>
<reference evidence="7" key="1">
    <citation type="submission" date="2020-10" db="EMBL/GenBank/DDBJ databases">
        <authorList>
            <person name="Gilroy R."/>
        </authorList>
    </citation>
    <scope>NUCLEOTIDE SEQUENCE</scope>
    <source>
        <strain evidence="7">ChiSjej4B22-8349</strain>
    </source>
</reference>
<evidence type="ECO:0000313" key="8">
    <source>
        <dbReference type="Proteomes" id="UP000824130"/>
    </source>
</evidence>
<dbReference type="InterPro" id="IPR000014">
    <property type="entry name" value="PAS"/>
</dbReference>
<dbReference type="GO" id="GO:0005524">
    <property type="term" value="F:ATP binding"/>
    <property type="evidence" value="ECO:0007669"/>
    <property type="project" value="UniProtKB-KW"/>
</dbReference>
<organism evidence="7 8">
    <name type="scientific">Candidatus Allocopromorpha excrementipullorum</name>
    <dbReference type="NCBI Taxonomy" id="2840743"/>
    <lineage>
        <taxon>Bacteria</taxon>
        <taxon>Bacillati</taxon>
        <taxon>Bacillota</taxon>
        <taxon>Clostridia</taxon>
        <taxon>Eubacteriales</taxon>
        <taxon>Eubacteriaceae</taxon>
        <taxon>Eubacteriaceae incertae sedis</taxon>
        <taxon>Candidatus Allocopromorpha</taxon>
    </lineage>
</organism>
<dbReference type="CDD" id="cd00009">
    <property type="entry name" value="AAA"/>
    <property type="match status" value="1"/>
</dbReference>
<evidence type="ECO:0000256" key="3">
    <source>
        <dbReference type="ARBA" id="ARBA00022840"/>
    </source>
</evidence>
<dbReference type="GO" id="GO:0003677">
    <property type="term" value="F:DNA binding"/>
    <property type="evidence" value="ECO:0007669"/>
    <property type="project" value="UniProtKB-KW"/>
</dbReference>
<evidence type="ECO:0000259" key="5">
    <source>
        <dbReference type="PROSITE" id="PS50045"/>
    </source>
</evidence>
<dbReference type="InterPro" id="IPR003593">
    <property type="entry name" value="AAA+_ATPase"/>
</dbReference>
<gene>
    <name evidence="7" type="ORF">IAD25_09140</name>
</gene>
<evidence type="ECO:0000256" key="4">
    <source>
        <dbReference type="ARBA" id="ARBA00029500"/>
    </source>
</evidence>
<dbReference type="SUPFAM" id="SSF52540">
    <property type="entry name" value="P-loop containing nucleoside triphosphate hydrolases"/>
    <property type="match status" value="1"/>
</dbReference>
<dbReference type="PROSITE" id="PS50045">
    <property type="entry name" value="SIGMA54_INTERACT_4"/>
    <property type="match status" value="1"/>
</dbReference>
<dbReference type="PANTHER" id="PTHR32071">
    <property type="entry name" value="TRANSCRIPTIONAL REGULATORY PROTEIN"/>
    <property type="match status" value="1"/>
</dbReference>
<dbReference type="InterPro" id="IPR000700">
    <property type="entry name" value="PAS-assoc_C"/>
</dbReference>
<feature type="domain" description="Sigma-54 factor interaction" evidence="5">
    <location>
        <begin position="158"/>
        <end position="387"/>
    </location>
</feature>
<dbReference type="Pfam" id="PF18024">
    <property type="entry name" value="HTH_50"/>
    <property type="match status" value="1"/>
</dbReference>
<dbReference type="NCBIfam" id="TIGR00229">
    <property type="entry name" value="sensory_box"/>
    <property type="match status" value="1"/>
</dbReference>
<dbReference type="SUPFAM" id="SSF55785">
    <property type="entry name" value="PYP-like sensor domain (PAS domain)"/>
    <property type="match status" value="1"/>
</dbReference>